<dbReference type="OrthoDB" id="9806494at2"/>
<dbReference type="AlphaFoldDB" id="A0A413RNP1"/>
<name>A0A413RNP1_9CELL</name>
<evidence type="ECO:0000313" key="2">
    <source>
        <dbReference type="Proteomes" id="UP000283374"/>
    </source>
</evidence>
<dbReference type="PIRSF" id="PIRSF008502">
    <property type="entry name" value="UCP008502"/>
    <property type="match status" value="1"/>
</dbReference>
<dbReference type="Pfam" id="PF08002">
    <property type="entry name" value="DUF1697"/>
    <property type="match status" value="1"/>
</dbReference>
<proteinExistence type="predicted"/>
<dbReference type="Proteomes" id="UP000283374">
    <property type="component" value="Unassembled WGS sequence"/>
</dbReference>
<dbReference type="InterPro" id="IPR012545">
    <property type="entry name" value="DUF1697"/>
</dbReference>
<dbReference type="PANTHER" id="PTHR36439:SF1">
    <property type="entry name" value="DUF1697 DOMAIN-CONTAINING PROTEIN"/>
    <property type="match status" value="1"/>
</dbReference>
<dbReference type="PANTHER" id="PTHR36439">
    <property type="entry name" value="BLL4334 PROTEIN"/>
    <property type="match status" value="1"/>
</dbReference>
<dbReference type="SUPFAM" id="SSF160379">
    <property type="entry name" value="SP0830-like"/>
    <property type="match status" value="1"/>
</dbReference>
<comment type="caution">
    <text evidence="1">The sequence shown here is derived from an EMBL/GenBank/DDBJ whole genome shotgun (WGS) entry which is preliminary data.</text>
</comment>
<keyword evidence="2" id="KW-1185">Reference proteome</keyword>
<dbReference type="RefSeq" id="WP_118766523.1">
    <property type="nucleotide sequence ID" value="NZ_QWKP01000157.1"/>
</dbReference>
<reference evidence="1 2" key="1">
    <citation type="submission" date="2018-08" db="EMBL/GenBank/DDBJ databases">
        <title>Cellulomonas rhizosphaerae sp. nov., a novel actinomycete isolated from soil.</title>
        <authorList>
            <person name="Tian Y."/>
        </authorList>
    </citation>
    <scope>NUCLEOTIDE SEQUENCE [LARGE SCALE GENOMIC DNA]</scope>
    <source>
        <strain evidence="1 2">NEAU-TCZ24</strain>
    </source>
</reference>
<dbReference type="Gene3D" id="3.30.70.1280">
    <property type="entry name" value="SP0830-like domains"/>
    <property type="match status" value="1"/>
</dbReference>
<gene>
    <name evidence="1" type="ORF">D1825_05910</name>
</gene>
<sequence>MGVVIALLRAVNVGGRKVTAAGMRSVAEGLGYEQVASYVNSGNLVLVTSATPATVERDLSAALSADVGFDVPVVARTLAQWDAVIDALPFPDEARDDPSHLVVYAWDGAVGGTSFDPAPYGNEQVVWHGHEAYASYPDGIGRSKLTLPVLSRACGRAGTARNWNTVLALARLGHERAG</sequence>
<protein>
    <submittedName>
        <fullName evidence="1">DUF1697 domain-containing protein</fullName>
    </submittedName>
</protein>
<evidence type="ECO:0000313" key="1">
    <source>
        <dbReference type="EMBL" id="RHA43538.1"/>
    </source>
</evidence>
<dbReference type="EMBL" id="QWKP01000157">
    <property type="protein sequence ID" value="RHA43538.1"/>
    <property type="molecule type" value="Genomic_DNA"/>
</dbReference>
<accession>A0A413RNP1</accession>
<organism evidence="1 2">
    <name type="scientific">Cellulomonas rhizosphaerae</name>
    <dbReference type="NCBI Taxonomy" id="2293719"/>
    <lineage>
        <taxon>Bacteria</taxon>
        <taxon>Bacillati</taxon>
        <taxon>Actinomycetota</taxon>
        <taxon>Actinomycetes</taxon>
        <taxon>Micrococcales</taxon>
        <taxon>Cellulomonadaceae</taxon>
        <taxon>Cellulomonas</taxon>
    </lineage>
</organism>